<gene>
    <name evidence="2" type="ORF">DFR56_1251</name>
</gene>
<proteinExistence type="predicted"/>
<organism evidence="2 3">
    <name type="scientific">Pseudogracilibacillus auburnensis</name>
    <dbReference type="NCBI Taxonomy" id="1494959"/>
    <lineage>
        <taxon>Bacteria</taxon>
        <taxon>Bacillati</taxon>
        <taxon>Bacillota</taxon>
        <taxon>Bacilli</taxon>
        <taxon>Bacillales</taxon>
        <taxon>Bacillaceae</taxon>
        <taxon>Pseudogracilibacillus</taxon>
    </lineage>
</organism>
<keyword evidence="2" id="KW-0560">Oxidoreductase</keyword>
<keyword evidence="2" id="KW-0223">Dioxygenase</keyword>
<sequence length="134" mass="15778">MIKIGAIFVPVRNVEKAIEWYKEKLELHHVGTWPEDTGADFYFTTEKQYLSLVKVEEKQSGTFHVNKDQTLPYYNFSTDNLEAYRKKLQRKGVTVTDIEDLGPVVGFDFFDQDENMFSVVVDKDNDQYFYVKEE</sequence>
<dbReference type="RefSeq" id="WP_158525762.1">
    <property type="nucleotide sequence ID" value="NZ_JBHUHB010000001.1"/>
</dbReference>
<dbReference type="Proteomes" id="UP000247978">
    <property type="component" value="Unassembled WGS sequence"/>
</dbReference>
<keyword evidence="3" id="KW-1185">Reference proteome</keyword>
<name>A0A2V3VGE0_9BACI</name>
<accession>A0A2V3VGE0</accession>
<comment type="caution">
    <text evidence="2">The sequence shown here is derived from an EMBL/GenBank/DDBJ whole genome shotgun (WGS) entry which is preliminary data.</text>
</comment>
<dbReference type="PROSITE" id="PS51819">
    <property type="entry name" value="VOC"/>
    <property type="match status" value="1"/>
</dbReference>
<protein>
    <submittedName>
        <fullName evidence="2">Glyoxalase/bleomycin resistance protein/dioxygenase superfamily protein</fullName>
    </submittedName>
</protein>
<dbReference type="AlphaFoldDB" id="A0A2V3VGE0"/>
<dbReference type="InterPro" id="IPR029068">
    <property type="entry name" value="Glyas_Bleomycin-R_OHBP_Dase"/>
</dbReference>
<evidence type="ECO:0000259" key="1">
    <source>
        <dbReference type="PROSITE" id="PS51819"/>
    </source>
</evidence>
<dbReference type="InterPro" id="IPR004360">
    <property type="entry name" value="Glyas_Fos-R_dOase_dom"/>
</dbReference>
<dbReference type="Pfam" id="PF00903">
    <property type="entry name" value="Glyoxalase"/>
    <property type="match status" value="1"/>
</dbReference>
<dbReference type="OrthoDB" id="2184229at2"/>
<feature type="domain" description="VOC" evidence="1">
    <location>
        <begin position="3"/>
        <end position="122"/>
    </location>
</feature>
<dbReference type="Gene3D" id="3.10.180.10">
    <property type="entry name" value="2,3-Dihydroxybiphenyl 1,2-Dioxygenase, domain 1"/>
    <property type="match status" value="1"/>
</dbReference>
<dbReference type="SUPFAM" id="SSF54593">
    <property type="entry name" value="Glyoxalase/Bleomycin resistance protein/Dihydroxybiphenyl dioxygenase"/>
    <property type="match status" value="1"/>
</dbReference>
<evidence type="ECO:0000313" key="2">
    <source>
        <dbReference type="EMBL" id="PXW80827.1"/>
    </source>
</evidence>
<dbReference type="EMBL" id="QJJQ01000025">
    <property type="protein sequence ID" value="PXW80827.1"/>
    <property type="molecule type" value="Genomic_DNA"/>
</dbReference>
<evidence type="ECO:0000313" key="3">
    <source>
        <dbReference type="Proteomes" id="UP000247978"/>
    </source>
</evidence>
<reference evidence="2 3" key="1">
    <citation type="submission" date="2018-05" db="EMBL/GenBank/DDBJ databases">
        <title>Genomic Encyclopedia of Type Strains, Phase IV (KMG-IV): sequencing the most valuable type-strain genomes for metagenomic binning, comparative biology and taxonomic classification.</title>
        <authorList>
            <person name="Goeker M."/>
        </authorList>
    </citation>
    <scope>NUCLEOTIDE SEQUENCE [LARGE SCALE GENOMIC DNA]</scope>
    <source>
        <strain evidence="2 3">DSM 28556</strain>
    </source>
</reference>
<dbReference type="GO" id="GO:0051213">
    <property type="term" value="F:dioxygenase activity"/>
    <property type="evidence" value="ECO:0007669"/>
    <property type="project" value="UniProtKB-KW"/>
</dbReference>
<dbReference type="InterPro" id="IPR037523">
    <property type="entry name" value="VOC_core"/>
</dbReference>